<feature type="domain" description="Ribosome maturation factor RimM PRC barrel" evidence="7">
    <location>
        <begin position="100"/>
        <end position="165"/>
    </location>
</feature>
<dbReference type="GO" id="GO:0006364">
    <property type="term" value="P:rRNA processing"/>
    <property type="evidence" value="ECO:0007669"/>
    <property type="project" value="UniProtKB-UniRule"/>
</dbReference>
<organism evidence="8 9">
    <name type="scientific">Salinisphaera orenii MK-B5</name>
    <dbReference type="NCBI Taxonomy" id="856730"/>
    <lineage>
        <taxon>Bacteria</taxon>
        <taxon>Pseudomonadati</taxon>
        <taxon>Pseudomonadota</taxon>
        <taxon>Gammaproteobacteria</taxon>
        <taxon>Salinisphaerales</taxon>
        <taxon>Salinisphaeraceae</taxon>
        <taxon>Salinisphaera</taxon>
    </lineage>
</organism>
<gene>
    <name evidence="5" type="primary">rimM</name>
    <name evidence="8" type="ORF">SAOR_04515</name>
</gene>
<dbReference type="Gene3D" id="2.30.30.240">
    <property type="entry name" value="PRC-barrel domain"/>
    <property type="match status" value="1"/>
</dbReference>
<accession>A0A423PTV3</accession>
<dbReference type="InterPro" id="IPR011033">
    <property type="entry name" value="PRC_barrel-like_sf"/>
</dbReference>
<dbReference type="AlphaFoldDB" id="A0A423PTV3"/>
<dbReference type="InterPro" id="IPR036976">
    <property type="entry name" value="RimM_N_sf"/>
</dbReference>
<comment type="similarity">
    <text evidence="5">Belongs to the RimM family.</text>
</comment>
<dbReference type="PANTHER" id="PTHR33692:SF1">
    <property type="entry name" value="RIBOSOME MATURATION FACTOR RIMM"/>
    <property type="match status" value="1"/>
</dbReference>
<sequence length="167" mass="18687">MVLGRINGLFGVSGWVKVYSYTRPARNLIEHDQWLIGRQGDWRPFRVLAARNQAKTLIAQLADPSDRPVADRDGAAALLECDIAVPRAVLPEPEPGRYYWFDLMGLDVVTREGTSLGRVASMMETGANDVLVVDGERERLIPFVMDEFVDAVDLEAGRIVVDWDPDF</sequence>
<feature type="domain" description="RimM N-terminal" evidence="6">
    <location>
        <begin position="3"/>
        <end position="88"/>
    </location>
</feature>
<evidence type="ECO:0000313" key="9">
    <source>
        <dbReference type="Proteomes" id="UP000283993"/>
    </source>
</evidence>
<name>A0A423PTV3_9GAMM</name>
<comment type="domain">
    <text evidence="5">The PRC barrel domain binds ribosomal protein uS19.</text>
</comment>
<dbReference type="InterPro" id="IPR056792">
    <property type="entry name" value="PRC_RimM"/>
</dbReference>
<keyword evidence="9" id="KW-1185">Reference proteome</keyword>
<dbReference type="InterPro" id="IPR009000">
    <property type="entry name" value="Transl_B-barrel_sf"/>
</dbReference>
<dbReference type="GO" id="GO:0005840">
    <property type="term" value="C:ribosome"/>
    <property type="evidence" value="ECO:0007669"/>
    <property type="project" value="InterPro"/>
</dbReference>
<dbReference type="InterPro" id="IPR011961">
    <property type="entry name" value="RimM"/>
</dbReference>
<comment type="function">
    <text evidence="5">An accessory protein needed during the final step in the assembly of 30S ribosomal subunit, possibly for assembly of the head region. Essential for efficient processing of 16S rRNA. May be needed both before and after RbfA during the maturation of 16S rRNA. It has affinity for free ribosomal 30S subunits but not for 70S ribosomes.</text>
</comment>
<dbReference type="GO" id="GO:0005737">
    <property type="term" value="C:cytoplasm"/>
    <property type="evidence" value="ECO:0007669"/>
    <property type="project" value="UniProtKB-SubCell"/>
</dbReference>
<evidence type="ECO:0000256" key="3">
    <source>
        <dbReference type="ARBA" id="ARBA00022552"/>
    </source>
</evidence>
<dbReference type="InterPro" id="IPR002676">
    <property type="entry name" value="RimM_N"/>
</dbReference>
<evidence type="ECO:0000256" key="2">
    <source>
        <dbReference type="ARBA" id="ARBA00022517"/>
    </source>
</evidence>
<proteinExistence type="inferred from homology"/>
<evidence type="ECO:0000256" key="1">
    <source>
        <dbReference type="ARBA" id="ARBA00022490"/>
    </source>
</evidence>
<evidence type="ECO:0000313" key="8">
    <source>
        <dbReference type="EMBL" id="ROO29036.1"/>
    </source>
</evidence>
<dbReference type="Pfam" id="PF24986">
    <property type="entry name" value="PRC_RimM"/>
    <property type="match status" value="1"/>
</dbReference>
<dbReference type="PANTHER" id="PTHR33692">
    <property type="entry name" value="RIBOSOME MATURATION FACTOR RIMM"/>
    <property type="match status" value="1"/>
</dbReference>
<comment type="subunit">
    <text evidence="5">Binds ribosomal protein uS19.</text>
</comment>
<dbReference type="Pfam" id="PF01782">
    <property type="entry name" value="RimM"/>
    <property type="match status" value="1"/>
</dbReference>
<dbReference type="SUPFAM" id="SSF50346">
    <property type="entry name" value="PRC-barrel domain"/>
    <property type="match status" value="1"/>
</dbReference>
<dbReference type="HAMAP" id="MF_00014">
    <property type="entry name" value="Ribosome_mat_RimM"/>
    <property type="match status" value="1"/>
</dbReference>
<dbReference type="NCBIfam" id="TIGR02273">
    <property type="entry name" value="16S_RimM"/>
    <property type="match status" value="1"/>
</dbReference>
<protein>
    <recommendedName>
        <fullName evidence="5">Ribosome maturation factor RimM</fullName>
    </recommendedName>
</protein>
<dbReference type="GO" id="GO:0042274">
    <property type="term" value="P:ribosomal small subunit biogenesis"/>
    <property type="evidence" value="ECO:0007669"/>
    <property type="project" value="UniProtKB-UniRule"/>
</dbReference>
<reference evidence="8 9" key="1">
    <citation type="submission" date="2013-10" db="EMBL/GenBank/DDBJ databases">
        <title>Salinisphaera orenii MK-B5 Genome Sequencing.</title>
        <authorList>
            <person name="Lai Q."/>
            <person name="Li C."/>
            <person name="Shao Z."/>
        </authorList>
    </citation>
    <scope>NUCLEOTIDE SEQUENCE [LARGE SCALE GENOMIC DNA]</scope>
    <source>
        <strain evidence="8 9">MK-B5</strain>
    </source>
</reference>
<dbReference type="GO" id="GO:0043022">
    <property type="term" value="F:ribosome binding"/>
    <property type="evidence" value="ECO:0007669"/>
    <property type="project" value="InterPro"/>
</dbReference>
<keyword evidence="4 5" id="KW-0143">Chaperone</keyword>
<dbReference type="SUPFAM" id="SSF50447">
    <property type="entry name" value="Translation proteins"/>
    <property type="match status" value="1"/>
</dbReference>
<evidence type="ECO:0000256" key="4">
    <source>
        <dbReference type="ARBA" id="ARBA00023186"/>
    </source>
</evidence>
<evidence type="ECO:0000256" key="5">
    <source>
        <dbReference type="HAMAP-Rule" id="MF_00014"/>
    </source>
</evidence>
<evidence type="ECO:0000259" key="7">
    <source>
        <dbReference type="Pfam" id="PF24986"/>
    </source>
</evidence>
<evidence type="ECO:0000259" key="6">
    <source>
        <dbReference type="Pfam" id="PF01782"/>
    </source>
</evidence>
<dbReference type="EMBL" id="AYKH01000006">
    <property type="protein sequence ID" value="ROO29036.1"/>
    <property type="molecule type" value="Genomic_DNA"/>
</dbReference>
<comment type="subcellular location">
    <subcellularLocation>
        <location evidence="5">Cytoplasm</location>
    </subcellularLocation>
</comment>
<dbReference type="Proteomes" id="UP000283993">
    <property type="component" value="Unassembled WGS sequence"/>
</dbReference>
<keyword evidence="2 5" id="KW-0690">Ribosome biogenesis</keyword>
<keyword evidence="3 5" id="KW-0698">rRNA processing</keyword>
<keyword evidence="1 5" id="KW-0963">Cytoplasm</keyword>
<comment type="caution">
    <text evidence="8">The sequence shown here is derived from an EMBL/GenBank/DDBJ whole genome shotgun (WGS) entry which is preliminary data.</text>
</comment>
<dbReference type="Gene3D" id="2.40.30.60">
    <property type="entry name" value="RimM"/>
    <property type="match status" value="1"/>
</dbReference>